<protein>
    <submittedName>
        <fullName evidence="7">APC family permease</fullName>
    </submittedName>
</protein>
<evidence type="ECO:0000256" key="3">
    <source>
        <dbReference type="ARBA" id="ARBA00022989"/>
    </source>
</evidence>
<feature type="transmembrane region" description="Helical" evidence="5">
    <location>
        <begin position="319"/>
        <end position="339"/>
    </location>
</feature>
<evidence type="ECO:0000256" key="2">
    <source>
        <dbReference type="ARBA" id="ARBA00022692"/>
    </source>
</evidence>
<dbReference type="GO" id="GO:0016020">
    <property type="term" value="C:membrane"/>
    <property type="evidence" value="ECO:0007669"/>
    <property type="project" value="UniProtKB-SubCell"/>
</dbReference>
<gene>
    <name evidence="7" type="ORF">D5018_06010</name>
</gene>
<dbReference type="EMBL" id="QZEI01000013">
    <property type="protein sequence ID" value="RLV60654.1"/>
    <property type="molecule type" value="Genomic_DNA"/>
</dbReference>
<feature type="transmembrane region" description="Helical" evidence="5">
    <location>
        <begin position="185"/>
        <end position="202"/>
    </location>
</feature>
<dbReference type="AlphaFoldDB" id="A0A3L8PZ50"/>
<dbReference type="PIRSF" id="PIRSF006060">
    <property type="entry name" value="AA_transporter"/>
    <property type="match status" value="1"/>
</dbReference>
<dbReference type="Gene3D" id="1.20.1740.10">
    <property type="entry name" value="Amino acid/polyamine transporter I"/>
    <property type="match status" value="1"/>
</dbReference>
<feature type="domain" description="Amino acid permease/ SLC12A" evidence="6">
    <location>
        <begin position="12"/>
        <end position="402"/>
    </location>
</feature>
<keyword evidence="8" id="KW-1185">Reference proteome</keyword>
<reference evidence="7 8" key="1">
    <citation type="submission" date="2018-09" db="EMBL/GenBank/DDBJ databases">
        <title>Phylogeny of the Shewanellaceae, and recommendation for two new genera, Pseudoshewanella and Parashewanella.</title>
        <authorList>
            <person name="Wang G."/>
        </authorList>
    </citation>
    <scope>NUCLEOTIDE SEQUENCE [LARGE SCALE GENOMIC DNA]</scope>
    <source>
        <strain evidence="7 8">C51</strain>
    </source>
</reference>
<feature type="transmembrane region" description="Helical" evidence="5">
    <location>
        <begin position="119"/>
        <end position="136"/>
    </location>
</feature>
<dbReference type="Proteomes" id="UP000281474">
    <property type="component" value="Unassembled WGS sequence"/>
</dbReference>
<feature type="transmembrane region" description="Helical" evidence="5">
    <location>
        <begin position="398"/>
        <end position="416"/>
    </location>
</feature>
<accession>A0A3L8PZ50</accession>
<dbReference type="Pfam" id="PF00324">
    <property type="entry name" value="AA_permease"/>
    <property type="match status" value="1"/>
</dbReference>
<feature type="transmembrane region" description="Helical" evidence="5">
    <location>
        <begin position="374"/>
        <end position="392"/>
    </location>
</feature>
<feature type="transmembrane region" description="Helical" evidence="5">
    <location>
        <begin position="81"/>
        <end position="107"/>
    </location>
</feature>
<feature type="transmembrane region" description="Helical" evidence="5">
    <location>
        <begin position="41"/>
        <end position="60"/>
    </location>
</feature>
<dbReference type="PANTHER" id="PTHR42770:SF8">
    <property type="entry name" value="PUTRESCINE IMPORTER PUUP"/>
    <property type="match status" value="1"/>
</dbReference>
<proteinExistence type="predicted"/>
<dbReference type="InterPro" id="IPR050367">
    <property type="entry name" value="APC_superfamily"/>
</dbReference>
<feature type="transmembrane region" description="Helical" evidence="5">
    <location>
        <begin position="274"/>
        <end position="298"/>
    </location>
</feature>
<comment type="subcellular location">
    <subcellularLocation>
        <location evidence="1">Membrane</location>
        <topology evidence="1">Multi-pass membrane protein</topology>
    </subcellularLocation>
</comment>
<dbReference type="PANTHER" id="PTHR42770">
    <property type="entry name" value="AMINO ACID TRANSPORTER-RELATED"/>
    <property type="match status" value="1"/>
</dbReference>
<dbReference type="InterPro" id="IPR004841">
    <property type="entry name" value="AA-permease/SLC12A_dom"/>
</dbReference>
<name>A0A3L8PZ50_9GAMM</name>
<evidence type="ECO:0000313" key="7">
    <source>
        <dbReference type="EMBL" id="RLV60654.1"/>
    </source>
</evidence>
<feature type="transmembrane region" description="Helical" evidence="5">
    <location>
        <begin position="7"/>
        <end position="29"/>
    </location>
</feature>
<dbReference type="OrthoDB" id="9804700at2"/>
<feature type="transmembrane region" description="Helical" evidence="5">
    <location>
        <begin position="143"/>
        <end position="165"/>
    </location>
</feature>
<organism evidence="7 8">
    <name type="scientific">Parashewanella curva</name>
    <dbReference type="NCBI Taxonomy" id="2338552"/>
    <lineage>
        <taxon>Bacteria</taxon>
        <taxon>Pseudomonadati</taxon>
        <taxon>Pseudomonadota</taxon>
        <taxon>Gammaproteobacteria</taxon>
        <taxon>Alteromonadales</taxon>
        <taxon>Shewanellaceae</taxon>
        <taxon>Parashewanella</taxon>
    </lineage>
</organism>
<evidence type="ECO:0000256" key="1">
    <source>
        <dbReference type="ARBA" id="ARBA00004141"/>
    </source>
</evidence>
<dbReference type="RefSeq" id="WP_121838104.1">
    <property type="nucleotide sequence ID" value="NZ_ML014762.1"/>
</dbReference>
<keyword evidence="2 5" id="KW-0812">Transmembrane</keyword>
<comment type="caution">
    <text evidence="7">The sequence shown here is derived from an EMBL/GenBank/DDBJ whole genome shotgun (WGS) entry which is preliminary data.</text>
</comment>
<feature type="transmembrane region" description="Helical" evidence="5">
    <location>
        <begin position="345"/>
        <end position="367"/>
    </location>
</feature>
<evidence type="ECO:0000313" key="8">
    <source>
        <dbReference type="Proteomes" id="UP000281474"/>
    </source>
</evidence>
<evidence type="ECO:0000259" key="6">
    <source>
        <dbReference type="Pfam" id="PF00324"/>
    </source>
</evidence>
<evidence type="ECO:0000256" key="4">
    <source>
        <dbReference type="ARBA" id="ARBA00023136"/>
    </source>
</evidence>
<feature type="transmembrane region" description="Helical" evidence="5">
    <location>
        <begin position="222"/>
        <end position="241"/>
    </location>
</feature>
<dbReference type="GO" id="GO:0055085">
    <property type="term" value="P:transmembrane transport"/>
    <property type="evidence" value="ECO:0007669"/>
    <property type="project" value="InterPro"/>
</dbReference>
<keyword evidence="3 5" id="KW-1133">Transmembrane helix</keyword>
<evidence type="ECO:0000256" key="5">
    <source>
        <dbReference type="SAM" id="Phobius"/>
    </source>
</evidence>
<sequence length="425" mass="46416">MKRVLELPSLVLFGLAFMSPLAVFVTYGAVQQVTHTHISSAYIITLIAIIFTAISYGRMSRVVPNSGSAYAYATKSFGTQLGFLVGWALLLDYLLAPMLCYLVLSIYMHDYFPEIAKNYWIFAAAIVMFVLNVLGIKLVSKINLALVACQLLFVAAFLVLSIIVLMHTKAEIDFLQPFYDPKVKLSMLISGSAILCLSFLGFESISTLSEEAEKPESTIPKAIILCVLLSGALYTLTAYMGQLVVPHWPQNTDPDTMGLKLISFVGGENFKASFVGMSLIGCLATAMAAIASVSRVLYSMGGNGAIPTIFGRLHKKYETPVVAIAIVSIISLLSMFMSLTLASNMISFGALVAFTFVNLAVFKYFFIDQMNRNLVSNLLLPLIGFGLTIWLWTSLSSTAIIVGASWLAVGLVYLMLKPQQLKMEI</sequence>
<keyword evidence="4 5" id="KW-0472">Membrane</keyword>